<protein>
    <submittedName>
        <fullName evidence="2">Uncharacterized protein</fullName>
    </submittedName>
</protein>
<evidence type="ECO:0000313" key="2">
    <source>
        <dbReference type="EMBL" id="QNT78282.1"/>
    </source>
</evidence>
<dbReference type="RefSeq" id="WP_203414613.1">
    <property type="nucleotide sequence ID" value="NZ_CP060244.1"/>
</dbReference>
<evidence type="ECO:0000256" key="1">
    <source>
        <dbReference type="SAM" id="MobiDB-lite"/>
    </source>
</evidence>
<dbReference type="Proteomes" id="UP000516349">
    <property type="component" value="Chromosome"/>
</dbReference>
<dbReference type="KEGG" id="ebla:JGUZn3_10540"/>
<organism evidence="2 3">
    <name type="scientific">Entomobacter blattae</name>
    <dbReference type="NCBI Taxonomy" id="2762277"/>
    <lineage>
        <taxon>Bacteria</taxon>
        <taxon>Pseudomonadati</taxon>
        <taxon>Pseudomonadota</taxon>
        <taxon>Alphaproteobacteria</taxon>
        <taxon>Acetobacterales</taxon>
        <taxon>Acetobacteraceae</taxon>
        <taxon>Entomobacter</taxon>
    </lineage>
</organism>
<dbReference type="EMBL" id="CP060244">
    <property type="protein sequence ID" value="QNT78282.1"/>
    <property type="molecule type" value="Genomic_DNA"/>
</dbReference>
<reference evidence="2 3" key="1">
    <citation type="submission" date="2020-08" db="EMBL/GenBank/DDBJ databases">
        <title>Complete genome sequence of Entomobacter blattae G55GP.</title>
        <authorList>
            <person name="Poehlein A."/>
            <person name="Guzman J."/>
            <person name="Daniel R."/>
            <person name="Vilcinskas A."/>
        </authorList>
    </citation>
    <scope>NUCLEOTIDE SEQUENCE [LARGE SCALE GENOMIC DNA]</scope>
    <source>
        <strain evidence="2 3">G55GP</strain>
    </source>
</reference>
<feature type="region of interest" description="Disordered" evidence="1">
    <location>
        <begin position="70"/>
        <end position="93"/>
    </location>
</feature>
<keyword evidence="3" id="KW-1185">Reference proteome</keyword>
<feature type="compositionally biased region" description="Basic and acidic residues" evidence="1">
    <location>
        <begin position="84"/>
        <end position="93"/>
    </location>
</feature>
<gene>
    <name evidence="2" type="ORF">JGUZn3_10540</name>
</gene>
<name>A0A7H1NR72_9PROT</name>
<sequence length="202" mass="22762">MSRREKLITIQHGRDQGKAFLIREMDAFSCEEWARGAISAVHRAIQHSDAGVMLMLSESLREAFAEPELVDIPPPQGVPNTHPAVEKAREQANEEVRAQKEGAREATPTQMVAALGLALFLRLPLEEQKAVLQPLWECICYRGPHGDVRLEEQTRLEIVEDPRTVVTLRREAFGLHTDFFMPVVPCLYRRITQAGATFPLAQ</sequence>
<evidence type="ECO:0000313" key="3">
    <source>
        <dbReference type="Proteomes" id="UP000516349"/>
    </source>
</evidence>
<accession>A0A7H1NR72</accession>
<proteinExistence type="predicted"/>
<dbReference type="AlphaFoldDB" id="A0A7H1NR72"/>